<name>A0A844G6T1_9BACT</name>
<evidence type="ECO:0000313" key="2">
    <source>
        <dbReference type="EMBL" id="MST99056.1"/>
    </source>
</evidence>
<proteinExistence type="predicted"/>
<dbReference type="Proteomes" id="UP000435649">
    <property type="component" value="Unassembled WGS sequence"/>
</dbReference>
<dbReference type="AlphaFoldDB" id="A0A844G6T1"/>
<keyword evidence="1" id="KW-0732">Signal</keyword>
<accession>A0A844G6T1</accession>
<dbReference type="RefSeq" id="WP_154420177.1">
    <property type="nucleotide sequence ID" value="NZ_CALXOB010000005.1"/>
</dbReference>
<keyword evidence="3" id="KW-1185">Reference proteome</keyword>
<protein>
    <submittedName>
        <fullName evidence="2">Uncharacterized protein</fullName>
    </submittedName>
</protein>
<feature type="chain" id="PRO_5032658377" evidence="1">
    <location>
        <begin position="24"/>
        <end position="160"/>
    </location>
</feature>
<gene>
    <name evidence="2" type="ORF">FYJ85_18645</name>
</gene>
<sequence length="160" mass="18195">MRSNRWTLPVAALVLGAMLPGCATTEEKPAPAPLARMSAGERDEGARKVAEDYMANFAAAFRDRDIEKFKRVISRERQKQLTPEKFQEILNASQREQGELIDMELIGVLDQIIYQSYLWKLTYEKKDSEGKPIRRDFLYFVSIGKVGDNEYAIGGSGFRL</sequence>
<feature type="signal peptide" evidence="1">
    <location>
        <begin position="1"/>
        <end position="23"/>
    </location>
</feature>
<comment type="caution">
    <text evidence="2">The sequence shown here is derived from an EMBL/GenBank/DDBJ whole genome shotgun (WGS) entry which is preliminary data.</text>
</comment>
<evidence type="ECO:0000256" key="1">
    <source>
        <dbReference type="SAM" id="SignalP"/>
    </source>
</evidence>
<evidence type="ECO:0000313" key="3">
    <source>
        <dbReference type="Proteomes" id="UP000435649"/>
    </source>
</evidence>
<dbReference type="EMBL" id="VUNS01000028">
    <property type="protein sequence ID" value="MST99056.1"/>
    <property type="molecule type" value="Genomic_DNA"/>
</dbReference>
<organism evidence="2 3">
    <name type="scientific">Victivallis lenta</name>
    <dbReference type="NCBI Taxonomy" id="2606640"/>
    <lineage>
        <taxon>Bacteria</taxon>
        <taxon>Pseudomonadati</taxon>
        <taxon>Lentisphaerota</taxon>
        <taxon>Lentisphaeria</taxon>
        <taxon>Victivallales</taxon>
        <taxon>Victivallaceae</taxon>
        <taxon>Victivallis</taxon>
    </lineage>
</organism>
<reference evidence="2 3" key="1">
    <citation type="submission" date="2019-08" db="EMBL/GenBank/DDBJ databases">
        <title>In-depth cultivation of the pig gut microbiome towards novel bacterial diversity and tailored functional studies.</title>
        <authorList>
            <person name="Wylensek D."/>
            <person name="Hitch T.C.A."/>
            <person name="Clavel T."/>
        </authorList>
    </citation>
    <scope>NUCLEOTIDE SEQUENCE [LARGE SCALE GENOMIC DNA]</scope>
    <source>
        <strain evidence="2 3">BBE-744-WT-12</strain>
    </source>
</reference>